<comment type="caution">
    <text evidence="2">The sequence shown here is derived from an EMBL/GenBank/DDBJ whole genome shotgun (WGS) entry which is preliminary data.</text>
</comment>
<evidence type="ECO:0000256" key="1">
    <source>
        <dbReference type="SAM" id="Phobius"/>
    </source>
</evidence>
<keyword evidence="1" id="KW-1133">Transmembrane helix</keyword>
<organism evidence="2 3">
    <name type="scientific">Sphingobacterium alkalisoli</name>
    <dbReference type="NCBI Taxonomy" id="1874115"/>
    <lineage>
        <taxon>Bacteria</taxon>
        <taxon>Pseudomonadati</taxon>
        <taxon>Bacteroidota</taxon>
        <taxon>Sphingobacteriia</taxon>
        <taxon>Sphingobacteriales</taxon>
        <taxon>Sphingobacteriaceae</taxon>
        <taxon>Sphingobacterium</taxon>
    </lineage>
</organism>
<keyword evidence="3" id="KW-1185">Reference proteome</keyword>
<name>A0A4U0H9F3_9SPHI</name>
<dbReference type="AlphaFoldDB" id="A0A4U0H9F3"/>
<feature type="transmembrane region" description="Helical" evidence="1">
    <location>
        <begin position="12"/>
        <end position="31"/>
    </location>
</feature>
<dbReference type="OrthoDB" id="1121875at2"/>
<gene>
    <name evidence="2" type="ORF">FAZ19_04515</name>
</gene>
<sequence>MLRIISTYRKLSASLLAGWMCIIVISGVVFMHKEVTSSGEIVTHIHPYDFTDKSPKKHHKSDGEIQYLNIVFQGSFISSDFVSFEIPFFQEFQFENYSCYSYHEYASVFYSYYLRGPPQGQV</sequence>
<reference evidence="2 3" key="1">
    <citation type="submission" date="2019-04" db="EMBL/GenBank/DDBJ databases">
        <title>Sphingobacterium olei sp. nov., isolated from oil-contaminated soil.</title>
        <authorList>
            <person name="Liu B."/>
        </authorList>
    </citation>
    <scope>NUCLEOTIDE SEQUENCE [LARGE SCALE GENOMIC DNA]</scope>
    <source>
        <strain evidence="2 3">Y3L14</strain>
    </source>
</reference>
<dbReference type="EMBL" id="SUKA01000001">
    <property type="protein sequence ID" value="TJY68523.1"/>
    <property type="molecule type" value="Genomic_DNA"/>
</dbReference>
<evidence type="ECO:0000313" key="3">
    <source>
        <dbReference type="Proteomes" id="UP000309872"/>
    </source>
</evidence>
<proteinExistence type="predicted"/>
<protein>
    <submittedName>
        <fullName evidence="2">Uncharacterized protein</fullName>
    </submittedName>
</protein>
<dbReference type="RefSeq" id="WP_136819389.1">
    <property type="nucleotide sequence ID" value="NZ_BMJX01000001.1"/>
</dbReference>
<evidence type="ECO:0000313" key="2">
    <source>
        <dbReference type="EMBL" id="TJY68523.1"/>
    </source>
</evidence>
<accession>A0A4U0H9F3</accession>
<keyword evidence="1" id="KW-0472">Membrane</keyword>
<dbReference type="Proteomes" id="UP000309872">
    <property type="component" value="Unassembled WGS sequence"/>
</dbReference>
<keyword evidence="1" id="KW-0812">Transmembrane</keyword>